<keyword evidence="3" id="KW-1185">Reference proteome</keyword>
<protein>
    <submittedName>
        <fullName evidence="2">Helix-turn-helix transcriptional regulator</fullName>
    </submittedName>
</protein>
<gene>
    <name evidence="2" type="ORF">KFZ73_14635</name>
</gene>
<proteinExistence type="predicted"/>
<feature type="compositionally biased region" description="Basic residues" evidence="1">
    <location>
        <begin position="113"/>
        <end position="124"/>
    </location>
</feature>
<organism evidence="2 3">
    <name type="scientific">Tsukamurella paurometabola</name>
    <name type="common">Corynebacterium paurometabolum</name>
    <dbReference type="NCBI Taxonomy" id="2061"/>
    <lineage>
        <taxon>Bacteria</taxon>
        <taxon>Bacillati</taxon>
        <taxon>Actinomycetota</taxon>
        <taxon>Actinomycetes</taxon>
        <taxon>Mycobacteriales</taxon>
        <taxon>Tsukamurellaceae</taxon>
        <taxon>Tsukamurella</taxon>
    </lineage>
</organism>
<evidence type="ECO:0000313" key="3">
    <source>
        <dbReference type="Proteomes" id="UP000676853"/>
    </source>
</evidence>
<reference evidence="2 3" key="1">
    <citation type="submission" date="2021-04" db="EMBL/GenBank/DDBJ databases">
        <title>Whole genome sequence analysis of a thiophenic sulfur metabolizing bacteria.</title>
        <authorList>
            <person name="Akhtar N."/>
            <person name="Akram J."/>
            <person name="Aslam A."/>
        </authorList>
    </citation>
    <scope>NUCLEOTIDE SEQUENCE [LARGE SCALE GENOMIC DNA]</scope>
    <source>
        <strain evidence="2 3">3OW</strain>
    </source>
</reference>
<accession>A0ABS5NDX8</accession>
<evidence type="ECO:0000256" key="1">
    <source>
        <dbReference type="SAM" id="MobiDB-lite"/>
    </source>
</evidence>
<comment type="caution">
    <text evidence="2">The sequence shown here is derived from an EMBL/GenBank/DDBJ whole genome shotgun (WGS) entry which is preliminary data.</text>
</comment>
<dbReference type="Proteomes" id="UP000676853">
    <property type="component" value="Unassembled WGS sequence"/>
</dbReference>
<name>A0ABS5NDX8_TSUPA</name>
<dbReference type="RefSeq" id="WP_212554187.1">
    <property type="nucleotide sequence ID" value="NZ_JAGXOE010000034.1"/>
</dbReference>
<evidence type="ECO:0000313" key="2">
    <source>
        <dbReference type="EMBL" id="MBS4102471.1"/>
    </source>
</evidence>
<dbReference type="EMBL" id="JAGXOE010000034">
    <property type="protein sequence ID" value="MBS4102471.1"/>
    <property type="molecule type" value="Genomic_DNA"/>
</dbReference>
<sequence length="124" mass="13968">MDDQLVEAILEGGGGLEYLHDVVRWFRREQGDYLWETTKADLVAALETPVSTVNKWVNNPHLLVTKLMTPSNMQKLSRAYGVSYMGLMAATGLVPPGEYDGELPPFRLDEKKGGRRSPIRRPRP</sequence>
<feature type="region of interest" description="Disordered" evidence="1">
    <location>
        <begin position="101"/>
        <end position="124"/>
    </location>
</feature>